<accession>A0AAF3FC50</accession>
<dbReference type="Proteomes" id="UP000887575">
    <property type="component" value="Unassembled WGS sequence"/>
</dbReference>
<keyword evidence="3" id="KW-0812">Transmembrane</keyword>
<evidence type="ECO:0000313" key="4">
    <source>
        <dbReference type="Proteomes" id="UP000887575"/>
    </source>
</evidence>
<dbReference type="Pfam" id="PF07062">
    <property type="entry name" value="Clc-like"/>
    <property type="match status" value="1"/>
</dbReference>
<feature type="transmembrane region" description="Helical" evidence="3">
    <location>
        <begin position="208"/>
        <end position="237"/>
    </location>
</feature>
<feature type="compositionally biased region" description="Polar residues" evidence="2">
    <location>
        <begin position="346"/>
        <end position="356"/>
    </location>
</feature>
<feature type="compositionally biased region" description="Polar residues" evidence="2">
    <location>
        <begin position="374"/>
        <end position="388"/>
    </location>
</feature>
<proteinExistence type="predicted"/>
<keyword evidence="4" id="KW-1185">Reference proteome</keyword>
<reference evidence="5" key="1">
    <citation type="submission" date="2024-02" db="UniProtKB">
        <authorList>
            <consortium name="WormBaseParasite"/>
        </authorList>
    </citation>
    <scope>IDENTIFICATION</scope>
</reference>
<dbReference type="PANTHER" id="PTHR35574">
    <property type="entry name" value="PUTATIVE-RELATED"/>
    <property type="match status" value="1"/>
</dbReference>
<protein>
    <submittedName>
        <fullName evidence="5">Clc-like protein</fullName>
    </submittedName>
</protein>
<dbReference type="Gene3D" id="1.20.140.150">
    <property type="match status" value="1"/>
</dbReference>
<evidence type="ECO:0000256" key="3">
    <source>
        <dbReference type="SAM" id="Phobius"/>
    </source>
</evidence>
<keyword evidence="3" id="KW-1133">Transmembrane helix</keyword>
<dbReference type="InterPro" id="IPR010761">
    <property type="entry name" value="Clc_prot-like"/>
</dbReference>
<organism evidence="4 5">
    <name type="scientific">Mesorhabditis belari</name>
    <dbReference type="NCBI Taxonomy" id="2138241"/>
    <lineage>
        <taxon>Eukaryota</taxon>
        <taxon>Metazoa</taxon>
        <taxon>Ecdysozoa</taxon>
        <taxon>Nematoda</taxon>
        <taxon>Chromadorea</taxon>
        <taxon>Rhabditida</taxon>
        <taxon>Rhabditina</taxon>
        <taxon>Rhabditomorpha</taxon>
        <taxon>Rhabditoidea</taxon>
        <taxon>Rhabditidae</taxon>
        <taxon>Mesorhabditinae</taxon>
        <taxon>Mesorhabditis</taxon>
    </lineage>
</organism>
<dbReference type="WBParaSite" id="MBELARI_LOCUS4456">
    <property type="protein sequence ID" value="MBELARI_LOCUS4456"/>
    <property type="gene ID" value="MBELARI_LOCUS4456"/>
</dbReference>
<evidence type="ECO:0000256" key="1">
    <source>
        <dbReference type="SAM" id="Coils"/>
    </source>
</evidence>
<evidence type="ECO:0000313" key="5">
    <source>
        <dbReference type="WBParaSite" id="MBELARI_LOCUS4456"/>
    </source>
</evidence>
<keyword evidence="1" id="KW-0175">Coiled coil</keyword>
<name>A0AAF3FC50_9BILA</name>
<feature type="compositionally biased region" description="Basic and acidic residues" evidence="2">
    <location>
        <begin position="578"/>
        <end position="587"/>
    </location>
</feature>
<feature type="region of interest" description="Disordered" evidence="2">
    <location>
        <begin position="346"/>
        <end position="388"/>
    </location>
</feature>
<feature type="transmembrane region" description="Helical" evidence="3">
    <location>
        <begin position="12"/>
        <end position="34"/>
    </location>
</feature>
<feature type="transmembrane region" description="Helical" evidence="3">
    <location>
        <begin position="133"/>
        <end position="155"/>
    </location>
</feature>
<keyword evidence="3" id="KW-0472">Membrane</keyword>
<evidence type="ECO:0000256" key="2">
    <source>
        <dbReference type="SAM" id="MobiDB-lite"/>
    </source>
</evidence>
<feature type="compositionally biased region" description="Pro residues" evidence="2">
    <location>
        <begin position="589"/>
        <end position="598"/>
    </location>
</feature>
<sequence length="731" mass="82570">MTEYGASRLTRKCSLSVFFVIELVAFTLCLLALLSPTWQYVYLENGKSEHHHGLWLDCVRFLSYVYGDTDKNVETNWRREIENTPFALYYLPDLNCVYKFDYYIDQEDLYDHNHDENRIENDAWQHLFLGHKIAALCAIGVAFLFSFASLLVGICSYCHRTFICASTVLITMAAFFSSIGVGVFYMWANYQDNKIIKEEDMEIYEQQLGWAFHFQLIATFLHLLASVLGCCATSLAFRKGRAKLVKIEVVEGGDESSPLASTSHLTSTTQPFKRSFSAIYRVDSEALQRWEKEYMKNMKQEQSGFKRTASVPNFTKKQRKAMLKAQREAARSEELFTSTSNILSERTVTTGASNTLESHERRRGSSPPLPIATTPKSIMKKSNQSLAQLSQKTQADPSTTYEYLPCPAPSTIAFSTFRPSRDSPSISSAKYDSVYETLPVDNYEEPISIKNRLSNSTFGEESNRKALLPTLPIVSGSAQSIPTQKTTLIDDVIQRPSTSQELLSIRERITREEKTIEEMRRREMLRKRVEENEENMRKIGAREPIGSQGLSIRDIGITLRSPQKGYATVHQSTTIGVSKDHREDLLPRTRPPPTPPKPSSTREMSTCDEESTCPPSIQINTFGEGPLRRSLTNLAVKSTIGMGEARELFSRTDSIPLSTNSSSKTTKSASHRRLLSIIPDEVDRSVGSSTLLDNECLPNSTNRLNYARDAELRLNLFLNDSHSTKESETTV</sequence>
<dbReference type="AlphaFoldDB" id="A0AAF3FC50"/>
<dbReference type="GO" id="GO:0016020">
    <property type="term" value="C:membrane"/>
    <property type="evidence" value="ECO:0007669"/>
    <property type="project" value="InterPro"/>
</dbReference>
<feature type="coiled-coil region" evidence="1">
    <location>
        <begin position="502"/>
        <end position="542"/>
    </location>
</feature>
<feature type="transmembrane region" description="Helical" evidence="3">
    <location>
        <begin position="162"/>
        <end position="188"/>
    </location>
</feature>
<feature type="region of interest" description="Disordered" evidence="2">
    <location>
        <begin position="563"/>
        <end position="614"/>
    </location>
</feature>
<dbReference type="PANTHER" id="PTHR35574:SF2">
    <property type="entry name" value="CLAUDIN-LIKE IN CAENORHABDITIS"/>
    <property type="match status" value="1"/>
</dbReference>